<dbReference type="RefSeq" id="WP_052607088.1">
    <property type="nucleotide sequence ID" value="NZ_JXYS01000133.1"/>
</dbReference>
<feature type="region of interest" description="Disordered" evidence="6">
    <location>
        <begin position="1"/>
        <end position="20"/>
    </location>
</feature>
<dbReference type="InterPro" id="IPR000866">
    <property type="entry name" value="AhpC/TSA"/>
</dbReference>
<gene>
    <name evidence="9" type="primary">cycY</name>
    <name evidence="9" type="ORF">AXFE_34700</name>
</gene>
<dbReference type="SUPFAM" id="SSF52833">
    <property type="entry name" value="Thioredoxin-like"/>
    <property type="match status" value="1"/>
</dbReference>
<keyword evidence="5" id="KW-0676">Redox-active center</keyword>
<dbReference type="InterPro" id="IPR050553">
    <property type="entry name" value="Thioredoxin_ResA/DsbE_sf"/>
</dbReference>
<sequence length="206" mass="22098">MSNDLTHDDAEPLVTGQPSEQRRGGRRLRWVLALVAILVVAFSVSVAFLTPTSTSTVAASNLIGQNAPELAGTTLSHLAIAPHPYRGDYLIVNFFASWCIPCRSETGAIESFVRSAKSRPYGSRLAILSVTVNDRRSSATAFVRQTGMFWPVIFDGNGVISLNWGVVNPPQTFIVAPNGKVVTRIVGQVTTATLSSVLSLAYSTYG</sequence>
<evidence type="ECO:0000256" key="4">
    <source>
        <dbReference type="ARBA" id="ARBA00023157"/>
    </source>
</evidence>
<keyword evidence="7" id="KW-1133">Transmembrane helix</keyword>
<comment type="caution">
    <text evidence="9">The sequence shown here is derived from an EMBL/GenBank/DDBJ whole genome shotgun (WGS) entry which is preliminary data.</text>
</comment>
<evidence type="ECO:0000256" key="6">
    <source>
        <dbReference type="SAM" id="MobiDB-lite"/>
    </source>
</evidence>
<dbReference type="PANTHER" id="PTHR42852">
    <property type="entry name" value="THIOL:DISULFIDE INTERCHANGE PROTEIN DSBE"/>
    <property type="match status" value="1"/>
</dbReference>
<keyword evidence="7" id="KW-0812">Transmembrane</keyword>
<dbReference type="InterPro" id="IPR013766">
    <property type="entry name" value="Thioredoxin_domain"/>
</dbReference>
<evidence type="ECO:0000259" key="8">
    <source>
        <dbReference type="PROSITE" id="PS51352"/>
    </source>
</evidence>
<dbReference type="GO" id="GO:0017004">
    <property type="term" value="P:cytochrome complex assembly"/>
    <property type="evidence" value="ECO:0007669"/>
    <property type="project" value="UniProtKB-KW"/>
</dbReference>
<reference evidence="9 10" key="1">
    <citation type="submission" date="2015-01" db="EMBL/GenBank/DDBJ databases">
        <title>Draft genome of the acidophilic iron oxidizer Acidithrix ferrooxidans strain Py-F3.</title>
        <authorList>
            <person name="Poehlein A."/>
            <person name="Eisen S."/>
            <person name="Schloemann M."/>
            <person name="Johnson B.D."/>
            <person name="Daniel R."/>
            <person name="Muehling M."/>
        </authorList>
    </citation>
    <scope>NUCLEOTIDE SEQUENCE [LARGE SCALE GENOMIC DNA]</scope>
    <source>
        <strain evidence="9 10">Py-F3</strain>
    </source>
</reference>
<evidence type="ECO:0000256" key="7">
    <source>
        <dbReference type="SAM" id="Phobius"/>
    </source>
</evidence>
<evidence type="ECO:0000313" key="10">
    <source>
        <dbReference type="Proteomes" id="UP000032360"/>
    </source>
</evidence>
<dbReference type="OrthoDB" id="9796554at2"/>
<feature type="transmembrane region" description="Helical" evidence="7">
    <location>
        <begin position="30"/>
        <end position="49"/>
    </location>
</feature>
<keyword evidence="4" id="KW-1015">Disulfide bond</keyword>
<evidence type="ECO:0000256" key="1">
    <source>
        <dbReference type="ARBA" id="ARBA00004196"/>
    </source>
</evidence>
<dbReference type="PROSITE" id="PS51352">
    <property type="entry name" value="THIOREDOXIN_2"/>
    <property type="match status" value="1"/>
</dbReference>
<keyword evidence="2" id="KW-0201">Cytochrome c-type biogenesis</keyword>
<comment type="subcellular location">
    <subcellularLocation>
        <location evidence="1">Cell envelope</location>
    </subcellularLocation>
</comment>
<dbReference type="PANTHER" id="PTHR42852:SF6">
    <property type="entry name" value="THIOL:DISULFIDE INTERCHANGE PROTEIN DSBE"/>
    <property type="match status" value="1"/>
</dbReference>
<dbReference type="InterPro" id="IPR036249">
    <property type="entry name" value="Thioredoxin-like_sf"/>
</dbReference>
<evidence type="ECO:0000313" key="9">
    <source>
        <dbReference type="EMBL" id="KJF15678.1"/>
    </source>
</evidence>
<dbReference type="GO" id="GO:0016209">
    <property type="term" value="F:antioxidant activity"/>
    <property type="evidence" value="ECO:0007669"/>
    <property type="project" value="InterPro"/>
</dbReference>
<dbReference type="STRING" id="1280514.AXFE_34700"/>
<dbReference type="Pfam" id="PF00578">
    <property type="entry name" value="AhpC-TSA"/>
    <property type="match status" value="1"/>
</dbReference>
<dbReference type="Gene3D" id="3.40.30.10">
    <property type="entry name" value="Glutaredoxin"/>
    <property type="match status" value="1"/>
</dbReference>
<protein>
    <submittedName>
        <fullName evidence="9">Thiol:disulfide interchange protein CycY</fullName>
    </submittedName>
</protein>
<accession>A0A0D8HCM2</accession>
<dbReference type="EMBL" id="JXYS01000133">
    <property type="protein sequence ID" value="KJF15678.1"/>
    <property type="molecule type" value="Genomic_DNA"/>
</dbReference>
<feature type="compositionally biased region" description="Basic and acidic residues" evidence="6">
    <location>
        <begin position="1"/>
        <end position="10"/>
    </location>
</feature>
<evidence type="ECO:0000256" key="2">
    <source>
        <dbReference type="ARBA" id="ARBA00022748"/>
    </source>
</evidence>
<name>A0A0D8HCM2_9ACTN</name>
<evidence type="ECO:0000256" key="5">
    <source>
        <dbReference type="ARBA" id="ARBA00023284"/>
    </source>
</evidence>
<keyword evidence="3" id="KW-0735">Signal-anchor</keyword>
<dbReference type="GO" id="GO:0016491">
    <property type="term" value="F:oxidoreductase activity"/>
    <property type="evidence" value="ECO:0007669"/>
    <property type="project" value="InterPro"/>
</dbReference>
<dbReference type="CDD" id="cd02966">
    <property type="entry name" value="TlpA_like_family"/>
    <property type="match status" value="1"/>
</dbReference>
<keyword evidence="7" id="KW-0472">Membrane</keyword>
<dbReference type="GO" id="GO:0030313">
    <property type="term" value="C:cell envelope"/>
    <property type="evidence" value="ECO:0007669"/>
    <property type="project" value="UniProtKB-SubCell"/>
</dbReference>
<proteinExistence type="predicted"/>
<keyword evidence="10" id="KW-1185">Reference proteome</keyword>
<evidence type="ECO:0000256" key="3">
    <source>
        <dbReference type="ARBA" id="ARBA00022968"/>
    </source>
</evidence>
<dbReference type="AlphaFoldDB" id="A0A0D8HCM2"/>
<organism evidence="9 10">
    <name type="scientific">Acidithrix ferrooxidans</name>
    <dbReference type="NCBI Taxonomy" id="1280514"/>
    <lineage>
        <taxon>Bacteria</taxon>
        <taxon>Bacillati</taxon>
        <taxon>Actinomycetota</taxon>
        <taxon>Acidimicrobiia</taxon>
        <taxon>Acidimicrobiales</taxon>
        <taxon>Acidimicrobiaceae</taxon>
        <taxon>Acidithrix</taxon>
    </lineage>
</organism>
<dbReference type="Proteomes" id="UP000032360">
    <property type="component" value="Unassembled WGS sequence"/>
</dbReference>
<feature type="domain" description="Thioredoxin" evidence="8">
    <location>
        <begin position="61"/>
        <end position="203"/>
    </location>
</feature>